<dbReference type="EMBL" id="CZVW01000001">
    <property type="protein sequence ID" value="CUS95788.1"/>
    <property type="molecule type" value="Genomic_DNA"/>
</dbReference>
<keyword evidence="1" id="KW-1133">Transmembrane helix</keyword>
<keyword evidence="1" id="KW-0812">Transmembrane</keyword>
<keyword evidence="2" id="KW-0732">Signal</keyword>
<evidence type="ECO:0000313" key="3">
    <source>
        <dbReference type="EMBL" id="CUS95788.1"/>
    </source>
</evidence>
<name>A0A0P1MK03_9BACT</name>
<protein>
    <submittedName>
        <fullName evidence="3">Uncharacterized protein</fullName>
    </submittedName>
</protein>
<reference evidence="4" key="1">
    <citation type="submission" date="2015-11" db="EMBL/GenBank/DDBJ databases">
        <authorList>
            <person name="Varghese N."/>
        </authorList>
    </citation>
    <scope>NUCLEOTIDE SEQUENCE [LARGE SCALE GENOMIC DNA]</scope>
    <source>
        <strain evidence="4">JGI-23</strain>
    </source>
</reference>
<evidence type="ECO:0000313" key="4">
    <source>
        <dbReference type="Proteomes" id="UP000199197"/>
    </source>
</evidence>
<keyword evidence="1" id="KW-0472">Membrane</keyword>
<evidence type="ECO:0000256" key="1">
    <source>
        <dbReference type="SAM" id="Phobius"/>
    </source>
</evidence>
<organism evidence="3 4">
    <name type="scientific">Candidatus Chryseopegocella kryptomonas</name>
    <dbReference type="NCBI Taxonomy" id="1633643"/>
    <lineage>
        <taxon>Bacteria</taxon>
        <taxon>Pseudomonadati</taxon>
        <taxon>Candidatus Kryptoniota</taxon>
        <taxon>Candidatus Chryseopegocella</taxon>
    </lineage>
</organism>
<gene>
    <name evidence="3" type="ORF">JGI23_00002</name>
</gene>
<dbReference type="RefSeq" id="WP_200753979.1">
    <property type="nucleotide sequence ID" value="NZ_CZVW01000001.1"/>
</dbReference>
<sequence length="83" mass="9344">MKRIIFVVLIFLLNLLLVSNFAYGQCAMCKQNVTNSEEGMKLASGLNDGIVYLLVVPYLIFAGFAITIYVASKRRRVKEINLN</sequence>
<feature type="chain" id="PRO_5006067593" evidence="2">
    <location>
        <begin position="25"/>
        <end position="83"/>
    </location>
</feature>
<feature type="transmembrane region" description="Helical" evidence="1">
    <location>
        <begin position="50"/>
        <end position="71"/>
    </location>
</feature>
<proteinExistence type="predicted"/>
<dbReference type="AlphaFoldDB" id="A0A0P1MK03"/>
<feature type="signal peptide" evidence="2">
    <location>
        <begin position="1"/>
        <end position="24"/>
    </location>
</feature>
<accession>A0A0P1MK03</accession>
<keyword evidence="4" id="KW-1185">Reference proteome</keyword>
<evidence type="ECO:0000256" key="2">
    <source>
        <dbReference type="SAM" id="SignalP"/>
    </source>
</evidence>
<dbReference type="Proteomes" id="UP000199197">
    <property type="component" value="Unassembled WGS sequence"/>
</dbReference>